<dbReference type="SMART" id="SM00320">
    <property type="entry name" value="WD40"/>
    <property type="match status" value="5"/>
</dbReference>
<gene>
    <name evidence="4" type="ORF">GXW71_10720</name>
</gene>
<evidence type="ECO:0000259" key="3">
    <source>
        <dbReference type="Pfam" id="PF00656"/>
    </source>
</evidence>
<accession>A0ABS5EX03</accession>
<dbReference type="RefSeq" id="WP_211852497.1">
    <property type="nucleotide sequence ID" value="NZ_JAAGBB010000011.1"/>
</dbReference>
<dbReference type="SUPFAM" id="SSF101908">
    <property type="entry name" value="Putative isomerase YbhE"/>
    <property type="match status" value="1"/>
</dbReference>
<keyword evidence="5" id="KW-1185">Reference proteome</keyword>
<feature type="domain" description="Peptidase C14 caspase" evidence="3">
    <location>
        <begin position="757"/>
        <end position="947"/>
    </location>
</feature>
<feature type="repeat" description="WD" evidence="1">
    <location>
        <begin position="33"/>
        <end position="66"/>
    </location>
</feature>
<evidence type="ECO:0000256" key="1">
    <source>
        <dbReference type="PROSITE-ProRule" id="PRU00221"/>
    </source>
</evidence>
<proteinExistence type="predicted"/>
<dbReference type="Pfam" id="PF00400">
    <property type="entry name" value="WD40"/>
    <property type="match status" value="1"/>
</dbReference>
<evidence type="ECO:0000313" key="5">
    <source>
        <dbReference type="Proteomes" id="UP001196870"/>
    </source>
</evidence>
<evidence type="ECO:0000256" key="2">
    <source>
        <dbReference type="SAM" id="SignalP"/>
    </source>
</evidence>
<keyword evidence="1" id="KW-0853">WD repeat</keyword>
<dbReference type="Pfam" id="PF00656">
    <property type="entry name" value="Peptidase_C14"/>
    <property type="match status" value="1"/>
</dbReference>
<dbReference type="Gene3D" id="2.130.10.10">
    <property type="entry name" value="YVTN repeat-like/Quinoprotein amine dehydrogenase"/>
    <property type="match status" value="1"/>
</dbReference>
<feature type="signal peptide" evidence="2">
    <location>
        <begin position="1"/>
        <end position="20"/>
    </location>
</feature>
<dbReference type="PROSITE" id="PS50082">
    <property type="entry name" value="WD_REPEATS_2"/>
    <property type="match status" value="1"/>
</dbReference>
<protein>
    <recommendedName>
        <fullName evidence="3">Peptidase C14 caspase domain-containing protein</fullName>
    </recommendedName>
</protein>
<dbReference type="InterPro" id="IPR011600">
    <property type="entry name" value="Pept_C14_caspase"/>
</dbReference>
<dbReference type="SUPFAM" id="SSF52129">
    <property type="entry name" value="Caspase-like"/>
    <property type="match status" value="1"/>
</dbReference>
<dbReference type="EMBL" id="JAAGBB010000011">
    <property type="protein sequence ID" value="MBR0664824.1"/>
    <property type="molecule type" value="Genomic_DNA"/>
</dbReference>
<dbReference type="Proteomes" id="UP001196870">
    <property type="component" value="Unassembled WGS sequence"/>
</dbReference>
<dbReference type="Gene3D" id="3.40.50.1460">
    <property type="match status" value="1"/>
</dbReference>
<comment type="caution">
    <text evidence="4">The sequence shown here is derived from an EMBL/GenBank/DDBJ whole genome shotgun (WGS) entry which is preliminary data.</text>
</comment>
<dbReference type="InterPro" id="IPR001680">
    <property type="entry name" value="WD40_rpt"/>
</dbReference>
<feature type="chain" id="PRO_5047330141" description="Peptidase C14 caspase domain-containing protein" evidence="2">
    <location>
        <begin position="21"/>
        <end position="999"/>
    </location>
</feature>
<sequence>MRALLAFLAALLFAAGTVRAQEPPQAPYLRVEAASHTAPVARLAIDASGRLLASVSDDKTLRLWTMPDGLPRGVLRPPIGDGAEGELYAVALSPDGNRAYAAGFTAQAWDRQFAIYVFDTNTTRMTGVLRGLPAPVQHLAISANGRQLAAALGGRAGIRVWDATNGRLVFEDQQFGGPARMVAFGPDGRVAASSADGRIRVYTPQGRKIAERAPVPGARPYGLTWSPDGSLLAIGFEDRLRVEVLASNDLRTVFTPDVTGLLGEGLPAVAWASDGRGGVQLHAAGYARVTRAATSVAGGGAAGTGTRGVSLPGGDGRGVNLDSAAAAMAGAPPAPLEFVIRRWTDFGLGPSTDIPAARDAIAHLLALPGGGLAYAAADPGWGRLAPDGTLAASPQPPGADFRGTGAGIALSPDGTQIRFALRANAPNLIFDAMSGRLSAGEGQGFVPARTNGRLSLVDYRNTNRPRLGQTPLRLGEGEFSRSGALLDGDRGVLLGTDTHLRLFDATGRLVDAAVLPSAAWGVAVAGNTAVVALGDGTLRWFRIEPQLAEQAAVFFHVPTLRWVAWTPEGLFEHAPNGGQELVGVHLNGNRSTTPEWASFQQAYRALHAPAALRARIAGNSALAQERLAQLGDVRARIGRLPLLAPGTACAVTDAGCQPVTWDGGALPDGARALRLSFIATDRGLGLGPLDILVNDRIAARAEPSAGQAEVEVPLDPGPNRIASRLYAEDRTLFAEGPALMMRRPGEPEPSASAGRLIVLAIGVNQYAVPAMNLRYAVPDARVVAETLRTAGAGVFRDVQTTVLMDREATRAGVLAAMDRAAATVQPTDTFVLYIAGHGIRTEPDQRFLFLPHDVRDVGNMEGLRRQGIDDSTLVAALARIRARDAFLLLDTCHAGQLTMDQLSALGNETGRFLLAASSSVQEALDSYDDRNGVFAYAFREGLMGRAAADGEGRISALALGEWVMRRVPQLAAEKNHRQDAVFRTAQRDLRSFPMGRVAR</sequence>
<dbReference type="PANTHER" id="PTHR19879:SF9">
    <property type="entry name" value="TRANSCRIPTION INITIATION FACTOR TFIID SUBUNIT 5"/>
    <property type="match status" value="1"/>
</dbReference>
<keyword evidence="2" id="KW-0732">Signal</keyword>
<dbReference type="PANTHER" id="PTHR19879">
    <property type="entry name" value="TRANSCRIPTION INITIATION FACTOR TFIID"/>
    <property type="match status" value="1"/>
</dbReference>
<organism evidence="4 5">
    <name type="scientific">Plastoroseomonas hellenica</name>
    <dbReference type="NCBI Taxonomy" id="2687306"/>
    <lineage>
        <taxon>Bacteria</taxon>
        <taxon>Pseudomonadati</taxon>
        <taxon>Pseudomonadota</taxon>
        <taxon>Alphaproteobacteria</taxon>
        <taxon>Acetobacterales</taxon>
        <taxon>Acetobacteraceae</taxon>
        <taxon>Plastoroseomonas</taxon>
    </lineage>
</organism>
<dbReference type="InterPro" id="IPR015943">
    <property type="entry name" value="WD40/YVTN_repeat-like_dom_sf"/>
</dbReference>
<dbReference type="PROSITE" id="PS50294">
    <property type="entry name" value="WD_REPEATS_REGION"/>
    <property type="match status" value="1"/>
</dbReference>
<reference evidence="5" key="1">
    <citation type="journal article" date="2021" name="Syst. Appl. Microbiol.">
        <title>Roseomonas hellenica sp. nov., isolated from roots of wild-growing Alkanna tinctoria.</title>
        <authorList>
            <person name="Rat A."/>
            <person name="Naranjo H.D."/>
            <person name="Lebbe L."/>
            <person name="Cnockaert M."/>
            <person name="Krigas N."/>
            <person name="Grigoriadou K."/>
            <person name="Maloupa E."/>
            <person name="Willems A."/>
        </authorList>
    </citation>
    <scope>NUCLEOTIDE SEQUENCE [LARGE SCALE GENOMIC DNA]</scope>
    <source>
        <strain evidence="5">LMG 31523</strain>
    </source>
</reference>
<name>A0ABS5EX03_9PROT</name>
<evidence type="ECO:0000313" key="4">
    <source>
        <dbReference type="EMBL" id="MBR0664824.1"/>
    </source>
</evidence>
<dbReference type="InterPro" id="IPR029030">
    <property type="entry name" value="Caspase-like_dom_sf"/>
</dbReference>
<dbReference type="SUPFAM" id="SSF63829">
    <property type="entry name" value="Calcium-dependent phosphotriesterase"/>
    <property type="match status" value="1"/>
</dbReference>